<dbReference type="SMART" id="SM00365">
    <property type="entry name" value="LRR_SD22"/>
    <property type="match status" value="8"/>
</dbReference>
<evidence type="ECO:0000256" key="1">
    <source>
        <dbReference type="ARBA" id="ARBA00022614"/>
    </source>
</evidence>
<evidence type="ECO:0000259" key="5">
    <source>
        <dbReference type="PROSITE" id="PS50011"/>
    </source>
</evidence>
<keyword evidence="7" id="KW-1185">Reference proteome</keyword>
<dbReference type="SUPFAM" id="SSF56112">
    <property type="entry name" value="Protein kinase-like (PK-like)"/>
    <property type="match status" value="1"/>
</dbReference>
<dbReference type="InterPro" id="IPR050216">
    <property type="entry name" value="LRR_domain-containing"/>
</dbReference>
<dbReference type="Gene3D" id="1.10.510.10">
    <property type="entry name" value="Transferase(Phosphotransferase) domain 1"/>
    <property type="match status" value="1"/>
</dbReference>
<dbReference type="Proteomes" id="UP001527925">
    <property type="component" value="Unassembled WGS sequence"/>
</dbReference>
<dbReference type="InterPro" id="IPR003591">
    <property type="entry name" value="Leu-rich_rpt_typical-subtyp"/>
</dbReference>
<feature type="region of interest" description="Disordered" evidence="4">
    <location>
        <begin position="1"/>
        <end position="26"/>
    </location>
</feature>
<keyword evidence="3" id="KW-0175">Coiled coil</keyword>
<feature type="region of interest" description="Disordered" evidence="4">
    <location>
        <begin position="41"/>
        <end position="79"/>
    </location>
</feature>
<feature type="domain" description="Protein kinase" evidence="5">
    <location>
        <begin position="410"/>
        <end position="670"/>
    </location>
</feature>
<evidence type="ECO:0000256" key="4">
    <source>
        <dbReference type="SAM" id="MobiDB-lite"/>
    </source>
</evidence>
<dbReference type="PANTHER" id="PTHR48051:SF1">
    <property type="entry name" value="RAS SUPPRESSOR PROTEIN 1"/>
    <property type="match status" value="1"/>
</dbReference>
<dbReference type="Gene3D" id="3.80.10.10">
    <property type="entry name" value="Ribonuclease Inhibitor"/>
    <property type="match status" value="2"/>
</dbReference>
<dbReference type="PANTHER" id="PTHR48051">
    <property type="match status" value="1"/>
</dbReference>
<feature type="coiled-coil region" evidence="3">
    <location>
        <begin position="311"/>
        <end position="338"/>
    </location>
</feature>
<sequence>MDSSNDGQPESSAPAALPTPKQPRTRRSNVFCLPWCITIQDDDGPAQPLPSENPPAGSAHPQPRDGAGQLEPRADHPQQHRDQLLALLDRAARAVRADPAMSNSDIQRAMDDIVDSCFDLRGRIMDAEAAAEAAKQVDDKPPAKVSSDPALENVFKAVKSGVGAASENKDTIATVLDTLVKHVDPSISVPSAGEIGSALNKASTLVEFAQLIAKTSDAGSKGVKAATRFLAANGLEIASTIVNVAKVAADFVPVPGLGIAIGIIDKILKNIGDSRDAPKIMQAFCDALGEIKAIIAPMANQWFSADVQSKCSDLVALLKEANAAVERAKADAKTWRALLGGASTKMAAQVESLRKKLGKIKELLSLAMQVDSAMMLMRMAEQLNIIDVKADKMLALLRPRTLLLRHDDFMIAPKPLDSSGSFRVFEAKMDGSPFVIKEFHDGIEGREDDLEAEAHRWFNANHPNLLQLTGICLAKDKQTVRGPFIALPFVEYDLESLVKDHPDLSQDNKLRILLRIARGLKYLHEQAPDAPIVHGSLTMRHVRVEIKERMVDDVREIQVTKVLIVPAVGIGKPSKTDSNADAFAAPEASKAGSKPDAKHDIFSFGVMALSIVLGKEPAQVRTSYLDNPEGFDRQLFDLFIQAKMQIPNIRPNLDQFISRLNNKLKMEPELARPGASDIELLCAAFPDWTRDSGITLSSNNPHGDLVFIFDTTTQRSTVKWRLDWDAEHNLTALRLTASGISGGIPEDLGRLTELRTLWLDQNELHGEIPAKLFGLRNLTSLRIGQNKLRGPISTRISKLTQLVELDISGCGLDEIPDALASLKQLKILNLSGNNIKELPEQIGEMQLLEILNLSDCKIEKLPIAITSMQSLRILNLSHTKQLNGDSGISDLPADIGRLANLTELNLDGNRINELPESIGDLAHLEKLLKHNQLESLPAGFGKLAHLKDLNLSSNQLSALPQSFIDLMQLTKLDLSGNQLGELPDQIGRLNRLKQLSLAYCRLQGLPESLGGMVHLKMLDLAGNSIESLPESFGSICKLENLSLFDNRRTSIPDSFIELKSLVRLHLGSNGLQSLPEAFGRLKSIQELYLSSNQLSSLPPSTAQLERLKQLDLNSNLLVQLPEGISNLRMLEHLLVSSNLLVDLPDDLGEMQQLRTLNLSYNKIATRPACLDRLSNTVIYHDGNPYSA</sequence>
<gene>
    <name evidence="6" type="ORF">HK105_207061</name>
</gene>
<comment type="caution">
    <text evidence="6">The sequence shown here is derived from an EMBL/GenBank/DDBJ whole genome shotgun (WGS) entry which is preliminary data.</text>
</comment>
<protein>
    <recommendedName>
        <fullName evidence="5">Protein kinase domain-containing protein</fullName>
    </recommendedName>
</protein>
<reference evidence="6 7" key="1">
    <citation type="submission" date="2023-09" db="EMBL/GenBank/DDBJ databases">
        <title>Pangenome analysis of Batrachochytrium dendrobatidis and related Chytrids.</title>
        <authorList>
            <person name="Yacoub M.N."/>
            <person name="Stajich J.E."/>
            <person name="James T.Y."/>
        </authorList>
    </citation>
    <scope>NUCLEOTIDE SEQUENCE [LARGE SCALE GENOMIC DNA]</scope>
    <source>
        <strain evidence="6 7">JEL0888</strain>
    </source>
</reference>
<dbReference type="SMART" id="SM00364">
    <property type="entry name" value="LRR_BAC"/>
    <property type="match status" value="12"/>
</dbReference>
<dbReference type="SUPFAM" id="SSF52058">
    <property type="entry name" value="L domain-like"/>
    <property type="match status" value="2"/>
</dbReference>
<keyword evidence="1" id="KW-0433">Leucine-rich repeat</keyword>
<evidence type="ECO:0000256" key="3">
    <source>
        <dbReference type="SAM" id="Coils"/>
    </source>
</evidence>
<dbReference type="InterPro" id="IPR000719">
    <property type="entry name" value="Prot_kinase_dom"/>
</dbReference>
<evidence type="ECO:0000313" key="7">
    <source>
        <dbReference type="Proteomes" id="UP001527925"/>
    </source>
</evidence>
<dbReference type="InterPro" id="IPR011009">
    <property type="entry name" value="Kinase-like_dom_sf"/>
</dbReference>
<dbReference type="Pfam" id="PF07714">
    <property type="entry name" value="PK_Tyr_Ser-Thr"/>
    <property type="match status" value="1"/>
</dbReference>
<name>A0ABR4N1R7_9FUNG</name>
<dbReference type="InterPro" id="IPR001611">
    <property type="entry name" value="Leu-rich_rpt"/>
</dbReference>
<feature type="compositionally biased region" description="Polar residues" evidence="4">
    <location>
        <begin position="1"/>
        <end position="11"/>
    </location>
</feature>
<dbReference type="PROSITE" id="PS50011">
    <property type="entry name" value="PROTEIN_KINASE_DOM"/>
    <property type="match status" value="1"/>
</dbReference>
<dbReference type="PROSITE" id="PS51450">
    <property type="entry name" value="LRR"/>
    <property type="match status" value="5"/>
</dbReference>
<dbReference type="EMBL" id="JADGIZ020000046">
    <property type="protein sequence ID" value="KAL2913449.1"/>
    <property type="molecule type" value="Genomic_DNA"/>
</dbReference>
<dbReference type="InterPro" id="IPR032675">
    <property type="entry name" value="LRR_dom_sf"/>
</dbReference>
<accession>A0ABR4N1R7</accession>
<dbReference type="Pfam" id="PF23598">
    <property type="entry name" value="LRR_14"/>
    <property type="match status" value="2"/>
</dbReference>
<evidence type="ECO:0000256" key="2">
    <source>
        <dbReference type="ARBA" id="ARBA00022737"/>
    </source>
</evidence>
<dbReference type="Pfam" id="PF13855">
    <property type="entry name" value="LRR_8"/>
    <property type="match status" value="2"/>
</dbReference>
<keyword evidence="2" id="KW-0677">Repeat</keyword>
<dbReference type="InterPro" id="IPR001245">
    <property type="entry name" value="Ser-Thr/Tyr_kinase_cat_dom"/>
</dbReference>
<evidence type="ECO:0000313" key="6">
    <source>
        <dbReference type="EMBL" id="KAL2913449.1"/>
    </source>
</evidence>
<organism evidence="6 7">
    <name type="scientific">Polyrhizophydium stewartii</name>
    <dbReference type="NCBI Taxonomy" id="2732419"/>
    <lineage>
        <taxon>Eukaryota</taxon>
        <taxon>Fungi</taxon>
        <taxon>Fungi incertae sedis</taxon>
        <taxon>Chytridiomycota</taxon>
        <taxon>Chytridiomycota incertae sedis</taxon>
        <taxon>Chytridiomycetes</taxon>
        <taxon>Rhizophydiales</taxon>
        <taxon>Rhizophydiales incertae sedis</taxon>
        <taxon>Polyrhizophydium</taxon>
    </lineage>
</organism>
<dbReference type="SMART" id="SM00369">
    <property type="entry name" value="LRR_TYP"/>
    <property type="match status" value="13"/>
</dbReference>
<dbReference type="InterPro" id="IPR055414">
    <property type="entry name" value="LRR_R13L4/SHOC2-like"/>
</dbReference>
<proteinExistence type="predicted"/>